<accession>A0A816RV72</accession>
<evidence type="ECO:0000313" key="1">
    <source>
        <dbReference type="EMBL" id="CAF2077057.1"/>
    </source>
</evidence>
<dbReference type="Proteomes" id="UP001295469">
    <property type="component" value="Chromosome C01"/>
</dbReference>
<protein>
    <submittedName>
        <fullName evidence="1">(rape) hypothetical protein</fullName>
    </submittedName>
</protein>
<organism evidence="1">
    <name type="scientific">Brassica napus</name>
    <name type="common">Rape</name>
    <dbReference type="NCBI Taxonomy" id="3708"/>
    <lineage>
        <taxon>Eukaryota</taxon>
        <taxon>Viridiplantae</taxon>
        <taxon>Streptophyta</taxon>
        <taxon>Embryophyta</taxon>
        <taxon>Tracheophyta</taxon>
        <taxon>Spermatophyta</taxon>
        <taxon>Magnoliopsida</taxon>
        <taxon>eudicotyledons</taxon>
        <taxon>Gunneridae</taxon>
        <taxon>Pentapetalae</taxon>
        <taxon>rosids</taxon>
        <taxon>malvids</taxon>
        <taxon>Brassicales</taxon>
        <taxon>Brassicaceae</taxon>
        <taxon>Brassiceae</taxon>
        <taxon>Brassica</taxon>
    </lineage>
</organism>
<proteinExistence type="predicted"/>
<reference evidence="1" key="1">
    <citation type="submission" date="2021-01" db="EMBL/GenBank/DDBJ databases">
        <authorList>
            <consortium name="Genoscope - CEA"/>
            <person name="William W."/>
        </authorList>
    </citation>
    <scope>NUCLEOTIDE SEQUENCE</scope>
</reference>
<name>A0A816RV72_BRANA</name>
<dbReference type="EMBL" id="HG994365">
    <property type="protein sequence ID" value="CAF2077057.1"/>
    <property type="molecule type" value="Genomic_DNA"/>
</dbReference>
<gene>
    <name evidence="1" type="ORF">DARMORV10_C01P42450.1</name>
</gene>
<sequence>MVDFYLGVKWTLESASQLYPKIVWILKRSCLSGCEVSMLGYDQFRPLFVVKSQYSSMNLISKNIKSKGPCDVYSQENIFSRDLIFNSLFHFH</sequence>
<dbReference type="AlphaFoldDB" id="A0A816RV72"/>